<organism evidence="3 4">
    <name type="scientific">Huiozyma naganishii (strain ATCC MYA-139 / BCRC 22969 / CBS 8797 / KCTC 17520 / NBRC 10181 / NCYC 3082 / Yp74L-3)</name>
    <name type="common">Yeast</name>
    <name type="synonym">Kazachstania naganishii</name>
    <dbReference type="NCBI Taxonomy" id="1071383"/>
    <lineage>
        <taxon>Eukaryota</taxon>
        <taxon>Fungi</taxon>
        <taxon>Dikarya</taxon>
        <taxon>Ascomycota</taxon>
        <taxon>Saccharomycotina</taxon>
        <taxon>Saccharomycetes</taxon>
        <taxon>Saccharomycetales</taxon>
        <taxon>Saccharomycetaceae</taxon>
        <taxon>Huiozyma</taxon>
    </lineage>
</organism>
<evidence type="ECO:0000313" key="4">
    <source>
        <dbReference type="Proteomes" id="UP000006310"/>
    </source>
</evidence>
<dbReference type="PANTHER" id="PTHR46423:SF1">
    <property type="entry name" value="RNA POLYMERASE II-ASSOCIATED PROTEIN 3"/>
    <property type="match status" value="1"/>
</dbReference>
<dbReference type="HOGENOM" id="CLU_132745_0_0_1"/>
<dbReference type="OrthoDB" id="10250354at2759"/>
<accession>J7S2I3</accession>
<protein>
    <submittedName>
        <fullName evidence="3">Uncharacterized protein</fullName>
    </submittedName>
</protein>
<sequence length="117" mass="13464">MDTFETVKEQGNVAFRNSNFSSAAEYYGKCICLEPENPIGYSNRAMALIKLQKFSETIDTCQRGLGKLEDNEKDEPIRKKLLYRLHLAQESLNKFQVKTERLPVEVVDHLPPQFAQL</sequence>
<keyword evidence="4" id="KW-1185">Reference proteome</keyword>
<dbReference type="GeneID" id="34527780"/>
<dbReference type="EMBL" id="HE978322">
    <property type="protein sequence ID" value="CCK72037.1"/>
    <property type="molecule type" value="Genomic_DNA"/>
</dbReference>
<dbReference type="InterPro" id="IPR051966">
    <property type="entry name" value="RPAP3"/>
</dbReference>
<dbReference type="SMART" id="SM00028">
    <property type="entry name" value="TPR"/>
    <property type="match status" value="2"/>
</dbReference>
<evidence type="ECO:0000313" key="3">
    <source>
        <dbReference type="EMBL" id="CCK72037.1"/>
    </source>
</evidence>
<dbReference type="PANTHER" id="PTHR46423">
    <property type="entry name" value="RNA POLYMERASE II-ASSOCIATED PROTEIN 3"/>
    <property type="match status" value="1"/>
</dbReference>
<evidence type="ECO:0000256" key="1">
    <source>
        <dbReference type="ARBA" id="ARBA00022803"/>
    </source>
</evidence>
<evidence type="ECO:0000256" key="2">
    <source>
        <dbReference type="PROSITE-ProRule" id="PRU00339"/>
    </source>
</evidence>
<dbReference type="GO" id="GO:0101031">
    <property type="term" value="C:protein folding chaperone complex"/>
    <property type="evidence" value="ECO:0007669"/>
    <property type="project" value="TreeGrafter"/>
</dbReference>
<dbReference type="SUPFAM" id="SSF48452">
    <property type="entry name" value="TPR-like"/>
    <property type="match status" value="1"/>
</dbReference>
<dbReference type="RefSeq" id="XP_022466282.1">
    <property type="nucleotide sequence ID" value="XM_022609936.1"/>
</dbReference>
<name>J7S2I3_HUIN7</name>
<dbReference type="GO" id="GO:0006457">
    <property type="term" value="P:protein folding"/>
    <property type="evidence" value="ECO:0007669"/>
    <property type="project" value="EnsemblFungi"/>
</dbReference>
<dbReference type="InterPro" id="IPR011990">
    <property type="entry name" value="TPR-like_helical_dom_sf"/>
</dbReference>
<dbReference type="GO" id="GO:0000492">
    <property type="term" value="P:box C/D snoRNP assembly"/>
    <property type="evidence" value="ECO:0007669"/>
    <property type="project" value="EnsemblFungi"/>
</dbReference>
<dbReference type="STRING" id="1071383.J7S2I3"/>
<reference evidence="4" key="2">
    <citation type="submission" date="2012-08" db="EMBL/GenBank/DDBJ databases">
        <title>Genome sequence of Kazachstania naganishii.</title>
        <authorList>
            <person name="Gordon J.L."/>
            <person name="Armisen D."/>
            <person name="Proux-Wera E."/>
            <person name="OhEigeartaigh S.S."/>
            <person name="Byrne K.P."/>
            <person name="Wolfe K.H."/>
        </authorList>
    </citation>
    <scope>NUCLEOTIDE SEQUENCE [LARGE SCALE GENOMIC DNA]</scope>
    <source>
        <strain evidence="4">ATCC MYA-139 / BCRC 22969 / CBS 8797 / CCRC 22969 / KCTC 17520 / NBRC 10181 / NCYC 3082</strain>
    </source>
</reference>
<dbReference type="KEGG" id="kng:KNAG_0I02520"/>
<dbReference type="GO" id="GO:0051087">
    <property type="term" value="F:protein-folding chaperone binding"/>
    <property type="evidence" value="ECO:0007669"/>
    <property type="project" value="EnsemblFungi"/>
</dbReference>
<proteinExistence type="predicted"/>
<dbReference type="OMA" id="PIGYSNK"/>
<dbReference type="InterPro" id="IPR019734">
    <property type="entry name" value="TPR_rpt"/>
</dbReference>
<dbReference type="PROSITE" id="PS50005">
    <property type="entry name" value="TPR"/>
    <property type="match status" value="1"/>
</dbReference>
<dbReference type="Proteomes" id="UP000006310">
    <property type="component" value="Chromosome 9"/>
</dbReference>
<gene>
    <name evidence="3" type="primary">KNAG0I02520</name>
    <name evidence="3" type="ordered locus">KNAG_0I02520</name>
</gene>
<keyword evidence="1 2" id="KW-0802">TPR repeat</keyword>
<dbReference type="GO" id="GO:0097255">
    <property type="term" value="C:R2TP complex"/>
    <property type="evidence" value="ECO:0007669"/>
    <property type="project" value="EnsemblFungi"/>
</dbReference>
<dbReference type="AlphaFoldDB" id="J7S2I3"/>
<dbReference type="eggNOG" id="KOG1124">
    <property type="taxonomic scope" value="Eukaryota"/>
</dbReference>
<dbReference type="Gene3D" id="1.25.40.10">
    <property type="entry name" value="Tetratricopeptide repeat domain"/>
    <property type="match status" value="1"/>
</dbReference>
<feature type="repeat" description="TPR" evidence="2">
    <location>
        <begin position="4"/>
        <end position="37"/>
    </location>
</feature>
<reference evidence="3 4" key="1">
    <citation type="journal article" date="2011" name="Proc. Natl. Acad. Sci. U.S.A.">
        <title>Evolutionary erosion of yeast sex chromosomes by mating-type switching accidents.</title>
        <authorList>
            <person name="Gordon J.L."/>
            <person name="Armisen D."/>
            <person name="Proux-Wera E."/>
            <person name="Oheigeartaigh S.S."/>
            <person name="Byrne K.P."/>
            <person name="Wolfe K.H."/>
        </authorList>
    </citation>
    <scope>NUCLEOTIDE SEQUENCE [LARGE SCALE GENOMIC DNA]</scope>
    <source>
        <strain evidence="4">ATCC MYA-139 / BCRC 22969 / CBS 8797 / CCRC 22969 / KCTC 17520 / NBRC 10181 / NCYC 3082</strain>
    </source>
</reference>